<reference evidence="1 2" key="1">
    <citation type="journal article" date="2019" name="Nat. Ecol. Evol.">
        <title>Megaphylogeny resolves global patterns of mushroom evolution.</title>
        <authorList>
            <person name="Varga T."/>
            <person name="Krizsan K."/>
            <person name="Foldi C."/>
            <person name="Dima B."/>
            <person name="Sanchez-Garcia M."/>
            <person name="Sanchez-Ramirez S."/>
            <person name="Szollosi G.J."/>
            <person name="Szarkandi J.G."/>
            <person name="Papp V."/>
            <person name="Albert L."/>
            <person name="Andreopoulos W."/>
            <person name="Angelini C."/>
            <person name="Antonin V."/>
            <person name="Barry K.W."/>
            <person name="Bougher N.L."/>
            <person name="Buchanan P."/>
            <person name="Buyck B."/>
            <person name="Bense V."/>
            <person name="Catcheside P."/>
            <person name="Chovatia M."/>
            <person name="Cooper J."/>
            <person name="Damon W."/>
            <person name="Desjardin D."/>
            <person name="Finy P."/>
            <person name="Geml J."/>
            <person name="Haridas S."/>
            <person name="Hughes K."/>
            <person name="Justo A."/>
            <person name="Karasinski D."/>
            <person name="Kautmanova I."/>
            <person name="Kiss B."/>
            <person name="Kocsube S."/>
            <person name="Kotiranta H."/>
            <person name="LaButti K.M."/>
            <person name="Lechner B.E."/>
            <person name="Liimatainen K."/>
            <person name="Lipzen A."/>
            <person name="Lukacs Z."/>
            <person name="Mihaltcheva S."/>
            <person name="Morgado L.N."/>
            <person name="Niskanen T."/>
            <person name="Noordeloos M.E."/>
            <person name="Ohm R.A."/>
            <person name="Ortiz-Santana B."/>
            <person name="Ovrebo C."/>
            <person name="Racz N."/>
            <person name="Riley R."/>
            <person name="Savchenko A."/>
            <person name="Shiryaev A."/>
            <person name="Soop K."/>
            <person name="Spirin V."/>
            <person name="Szebenyi C."/>
            <person name="Tomsovsky M."/>
            <person name="Tulloss R.E."/>
            <person name="Uehling J."/>
            <person name="Grigoriev I.V."/>
            <person name="Vagvolgyi C."/>
            <person name="Papp T."/>
            <person name="Martin F.M."/>
            <person name="Miettinen O."/>
            <person name="Hibbett D.S."/>
            <person name="Nagy L.G."/>
        </authorList>
    </citation>
    <scope>NUCLEOTIDE SEQUENCE [LARGE SCALE GENOMIC DNA]</scope>
    <source>
        <strain evidence="1 2">OMC1185</strain>
    </source>
</reference>
<gene>
    <name evidence="1" type="ORF">OE88DRAFT_1666506</name>
</gene>
<evidence type="ECO:0000313" key="2">
    <source>
        <dbReference type="Proteomes" id="UP000305948"/>
    </source>
</evidence>
<proteinExistence type="predicted"/>
<sequence>MSNELYIEVHDDRVTVNRLSVLIHLSAVWSQDLAQRRASRSSIWLSNARRGTCLPVSERFIVGWTMNTSRVMLMNQHIDVQADGPVDLPARVNGVRERSRCSEGRRLEIEMHNIGRIPQFSWLMNKGPLLSRQEGSRHRGIVLPKSLHTDAGGYPTTVEVNRQNIVHWVS</sequence>
<accession>A0A5C3MRY5</accession>
<protein>
    <submittedName>
        <fullName evidence="1">Uncharacterized protein</fullName>
    </submittedName>
</protein>
<dbReference type="Proteomes" id="UP000305948">
    <property type="component" value="Unassembled WGS sequence"/>
</dbReference>
<dbReference type="EMBL" id="ML213525">
    <property type="protein sequence ID" value="TFK47186.1"/>
    <property type="molecule type" value="Genomic_DNA"/>
</dbReference>
<keyword evidence="2" id="KW-1185">Reference proteome</keyword>
<dbReference type="AlphaFoldDB" id="A0A5C3MRY5"/>
<organism evidence="1 2">
    <name type="scientific">Heliocybe sulcata</name>
    <dbReference type="NCBI Taxonomy" id="5364"/>
    <lineage>
        <taxon>Eukaryota</taxon>
        <taxon>Fungi</taxon>
        <taxon>Dikarya</taxon>
        <taxon>Basidiomycota</taxon>
        <taxon>Agaricomycotina</taxon>
        <taxon>Agaricomycetes</taxon>
        <taxon>Gloeophyllales</taxon>
        <taxon>Gloeophyllaceae</taxon>
        <taxon>Heliocybe</taxon>
    </lineage>
</organism>
<name>A0A5C3MRY5_9AGAM</name>
<evidence type="ECO:0000313" key="1">
    <source>
        <dbReference type="EMBL" id="TFK47186.1"/>
    </source>
</evidence>